<reference evidence="1 2" key="1">
    <citation type="submission" date="2021-06" db="EMBL/GenBank/DDBJ databases">
        <title>Caerostris extrusa draft genome.</title>
        <authorList>
            <person name="Kono N."/>
            <person name="Arakawa K."/>
        </authorList>
    </citation>
    <scope>NUCLEOTIDE SEQUENCE [LARGE SCALE GENOMIC DNA]</scope>
</reference>
<accession>A0AAV4NIJ8</accession>
<dbReference type="EMBL" id="BPLR01003444">
    <property type="protein sequence ID" value="GIX84639.1"/>
    <property type="molecule type" value="Genomic_DNA"/>
</dbReference>
<dbReference type="Proteomes" id="UP001054945">
    <property type="component" value="Unassembled WGS sequence"/>
</dbReference>
<protein>
    <submittedName>
        <fullName evidence="1">Uncharacterized protein</fullName>
    </submittedName>
</protein>
<organism evidence="1 2">
    <name type="scientific">Caerostris extrusa</name>
    <name type="common">Bark spider</name>
    <name type="synonym">Caerostris bankana</name>
    <dbReference type="NCBI Taxonomy" id="172846"/>
    <lineage>
        <taxon>Eukaryota</taxon>
        <taxon>Metazoa</taxon>
        <taxon>Ecdysozoa</taxon>
        <taxon>Arthropoda</taxon>
        <taxon>Chelicerata</taxon>
        <taxon>Arachnida</taxon>
        <taxon>Araneae</taxon>
        <taxon>Araneomorphae</taxon>
        <taxon>Entelegynae</taxon>
        <taxon>Araneoidea</taxon>
        <taxon>Araneidae</taxon>
        <taxon>Caerostris</taxon>
    </lineage>
</organism>
<name>A0AAV4NIJ8_CAEEX</name>
<comment type="caution">
    <text evidence="1">The sequence shown here is derived from an EMBL/GenBank/DDBJ whole genome shotgun (WGS) entry which is preliminary data.</text>
</comment>
<proteinExistence type="predicted"/>
<keyword evidence="2" id="KW-1185">Reference proteome</keyword>
<sequence>MQTDEAEAYIPKLPPVMIRKAENIHTLLKALSETYGEAIKMRRNRKHVKCFPADLDTQLKLTSYIRKSKIDYFTVTPKNHQSYTKRTCNLDDIIDELLDLGFTSVTIFQLKSKSKRTDTSLANTAPENGE</sequence>
<evidence type="ECO:0000313" key="2">
    <source>
        <dbReference type="Proteomes" id="UP001054945"/>
    </source>
</evidence>
<dbReference type="AlphaFoldDB" id="A0AAV4NIJ8"/>
<gene>
    <name evidence="1" type="ORF">CEXT_677081</name>
</gene>
<evidence type="ECO:0000313" key="1">
    <source>
        <dbReference type="EMBL" id="GIX84639.1"/>
    </source>
</evidence>